<dbReference type="Proteomes" id="UP001055108">
    <property type="component" value="Unassembled WGS sequence"/>
</dbReference>
<evidence type="ECO:0000313" key="2">
    <source>
        <dbReference type="Proteomes" id="UP001055108"/>
    </source>
</evidence>
<evidence type="ECO:0000313" key="1">
    <source>
        <dbReference type="EMBL" id="GJD81568.1"/>
    </source>
</evidence>
<gene>
    <name evidence="1" type="ORF">NBEOAGPD_4821</name>
</gene>
<keyword evidence="2" id="KW-1185">Reference proteome</keyword>
<accession>A0AA37HW05</accession>
<name>A0AA37HW05_9HYPH</name>
<dbReference type="EMBL" id="BPQM01000144">
    <property type="protein sequence ID" value="GJD81568.1"/>
    <property type="molecule type" value="Genomic_DNA"/>
</dbReference>
<dbReference type="RefSeq" id="WP_238306801.1">
    <property type="nucleotide sequence ID" value="NZ_BPQM01000144.1"/>
</dbReference>
<dbReference type="AlphaFoldDB" id="A0AA37HW05"/>
<reference evidence="1" key="1">
    <citation type="journal article" date="2016" name="Front. Microbiol.">
        <title>Genome Sequence of the Piezophilic, Mesophilic Sulfate-Reducing Bacterium Desulfovibrio indicus J2T.</title>
        <authorList>
            <person name="Cao J."/>
            <person name="Maignien L."/>
            <person name="Shao Z."/>
            <person name="Alain K."/>
            <person name="Jebbar M."/>
        </authorList>
    </citation>
    <scope>NUCLEOTIDE SEQUENCE</scope>
    <source>
        <strain evidence="1">NBRC 103626</strain>
    </source>
</reference>
<reference evidence="1" key="2">
    <citation type="submission" date="2021-08" db="EMBL/GenBank/DDBJ databases">
        <authorList>
            <person name="Tani A."/>
            <person name="Ola A."/>
            <person name="Ogura Y."/>
            <person name="Katsura K."/>
            <person name="Hayashi T."/>
        </authorList>
    </citation>
    <scope>NUCLEOTIDE SEQUENCE</scope>
    <source>
        <strain evidence="1">NBRC 103626</strain>
    </source>
</reference>
<organism evidence="1 2">
    <name type="scientific">Methylobacterium gregans</name>
    <dbReference type="NCBI Taxonomy" id="374424"/>
    <lineage>
        <taxon>Bacteria</taxon>
        <taxon>Pseudomonadati</taxon>
        <taxon>Pseudomonadota</taxon>
        <taxon>Alphaproteobacteria</taxon>
        <taxon>Hyphomicrobiales</taxon>
        <taxon>Methylobacteriaceae</taxon>
        <taxon>Methylobacterium</taxon>
    </lineage>
</organism>
<comment type="caution">
    <text evidence="1">The sequence shown here is derived from an EMBL/GenBank/DDBJ whole genome shotgun (WGS) entry which is preliminary data.</text>
</comment>
<sequence>MPKQDKPDKAAQDGAVTQAKIAAACLKLAAKFQEKAQRAAERVKAARSEDKRAMHRRRFELYGDAATELGDRARSMESGARDRDD</sequence>
<protein>
    <submittedName>
        <fullName evidence="1">Uncharacterized protein</fullName>
    </submittedName>
</protein>
<proteinExistence type="predicted"/>